<organism evidence="2">
    <name type="scientific">Trepomonas sp. PC1</name>
    <dbReference type="NCBI Taxonomy" id="1076344"/>
    <lineage>
        <taxon>Eukaryota</taxon>
        <taxon>Metamonada</taxon>
        <taxon>Diplomonadida</taxon>
        <taxon>Hexamitidae</taxon>
        <taxon>Hexamitinae</taxon>
        <taxon>Trepomonas</taxon>
    </lineage>
</organism>
<evidence type="ECO:0000313" key="2">
    <source>
        <dbReference type="EMBL" id="JAP95308.1"/>
    </source>
</evidence>
<feature type="coiled-coil region" evidence="1">
    <location>
        <begin position="354"/>
        <end position="388"/>
    </location>
</feature>
<evidence type="ECO:0000256" key="1">
    <source>
        <dbReference type="SAM" id="Coils"/>
    </source>
</evidence>
<feature type="non-terminal residue" evidence="2">
    <location>
        <position position="1"/>
    </location>
</feature>
<gene>
    <name evidence="2" type="ORF">TPC1_11748</name>
</gene>
<feature type="coiled-coil region" evidence="1">
    <location>
        <begin position="1"/>
        <end position="102"/>
    </location>
</feature>
<dbReference type="AlphaFoldDB" id="A0A146KGN3"/>
<feature type="coiled-coil region" evidence="1">
    <location>
        <begin position="204"/>
        <end position="231"/>
    </location>
</feature>
<protein>
    <submittedName>
        <fullName evidence="2">Uncharacterized protein</fullName>
    </submittedName>
</protein>
<proteinExistence type="predicted"/>
<name>A0A146KGN3_9EUKA</name>
<feature type="coiled-coil region" evidence="1">
    <location>
        <begin position="143"/>
        <end position="170"/>
    </location>
</feature>
<keyword evidence="1" id="KW-0175">Coiled coil</keyword>
<reference evidence="2" key="1">
    <citation type="submission" date="2015-07" db="EMBL/GenBank/DDBJ databases">
        <title>Adaptation to a free-living lifestyle via gene acquisitions in the diplomonad Trepomonas sp. PC1.</title>
        <authorList>
            <person name="Xu F."/>
            <person name="Jerlstrom-Hultqvist J."/>
            <person name="Kolisko M."/>
            <person name="Simpson A.G.B."/>
            <person name="Roger A.J."/>
            <person name="Svard S.G."/>
            <person name="Andersson J.O."/>
        </authorList>
    </citation>
    <scope>NUCLEOTIDE SEQUENCE</scope>
    <source>
        <strain evidence="2">PC1</strain>
    </source>
</reference>
<dbReference type="EMBL" id="GDID01001298">
    <property type="protein sequence ID" value="JAP95308.1"/>
    <property type="molecule type" value="Transcribed_RNA"/>
</dbReference>
<sequence length="397" mass="47406">IRSLQDREEQLQQKIEKQTIQLKTMRKEIDQQNNVDAMEQMRSTMQLKIDILEEKLSRQMELNKNPKIIIDNERIDLLSEQLTQTRQKLNIMTQKYEEATQSQHFTYLEESNREIQLLIASKDHIISQLQHNQQKTKQKLETFDDLQLKYQSLQSENQEMKLQIKTLQVQIQMNLKDAIFHFRDKTTFCEQESEKMAFQLIQQLTEQTQLVESLKSQVIQKEAELKQLEVSSGQKFDCIAEQQFKLKTDQLVQEYSKQLQDSQMMAVIKQLYQQNRDLQGKLEDVDFILNQQQNAEFLRQQLKIIEQKRLLEQIQEPSLNETKAENKFEFSLQIDKEQLQQFPQEVQNQLTEFMAFVNQNMEAVKKKIERLTEKLQKAKENRNEWAEYAGKLKAVLQ</sequence>
<accession>A0A146KGN3</accession>